<keyword evidence="5" id="KW-0503">Monooxygenase</keyword>
<dbReference type="InterPro" id="IPR001128">
    <property type="entry name" value="Cyt_P450"/>
</dbReference>
<organism evidence="7 8">
    <name type="scientific">Zymoseptoria brevis</name>
    <dbReference type="NCBI Taxonomy" id="1047168"/>
    <lineage>
        <taxon>Eukaryota</taxon>
        <taxon>Fungi</taxon>
        <taxon>Dikarya</taxon>
        <taxon>Ascomycota</taxon>
        <taxon>Pezizomycotina</taxon>
        <taxon>Dothideomycetes</taxon>
        <taxon>Dothideomycetidae</taxon>
        <taxon>Mycosphaerellales</taxon>
        <taxon>Mycosphaerellaceae</taxon>
        <taxon>Zymoseptoria</taxon>
    </lineage>
</organism>
<keyword evidence="6" id="KW-1133">Transmembrane helix</keyword>
<evidence type="ECO:0000256" key="5">
    <source>
        <dbReference type="RuleBase" id="RU000461"/>
    </source>
</evidence>
<dbReference type="GO" id="GO:0005506">
    <property type="term" value="F:iron ion binding"/>
    <property type="evidence" value="ECO:0007669"/>
    <property type="project" value="InterPro"/>
</dbReference>
<comment type="similarity">
    <text evidence="5">Belongs to the cytochrome P450 family.</text>
</comment>
<reference evidence="7 8" key="1">
    <citation type="submission" date="2015-03" db="EMBL/GenBank/DDBJ databases">
        <title>RNA-seq based gene annotation and comparative genomics of four Zymoseptoria species reveal species-specific pathogenicity related genes and transposable element activity.</title>
        <authorList>
            <person name="Grandaubert J."/>
            <person name="Bhattacharyya A."/>
            <person name="Stukenbrock E.H."/>
        </authorList>
    </citation>
    <scope>NUCLEOTIDE SEQUENCE [LARGE SCALE GENOMIC DNA]</scope>
    <source>
        <strain evidence="7 8">Zb18110</strain>
    </source>
</reference>
<dbReference type="AlphaFoldDB" id="A0A0F4GAE0"/>
<dbReference type="GO" id="GO:0020037">
    <property type="term" value="F:heme binding"/>
    <property type="evidence" value="ECO:0007669"/>
    <property type="project" value="InterPro"/>
</dbReference>
<dbReference type="PRINTS" id="PR00385">
    <property type="entry name" value="P450"/>
</dbReference>
<evidence type="ECO:0000256" key="6">
    <source>
        <dbReference type="SAM" id="Phobius"/>
    </source>
</evidence>
<dbReference type="PRINTS" id="PR00463">
    <property type="entry name" value="EP450I"/>
</dbReference>
<evidence type="ECO:0000313" key="8">
    <source>
        <dbReference type="Proteomes" id="UP000033647"/>
    </source>
</evidence>
<feature type="binding site" description="axial binding residue" evidence="4">
    <location>
        <position position="451"/>
    </location>
    <ligand>
        <name>heme</name>
        <dbReference type="ChEBI" id="CHEBI:30413"/>
    </ligand>
    <ligandPart>
        <name>Fe</name>
        <dbReference type="ChEBI" id="CHEBI:18248"/>
    </ligandPart>
</feature>
<sequence length="511" mass="58523">MAFHISTFDYSNPGWAVPLALAVAILYIAWPVVYNLFLSPVANIPGPKLAGLTRWVETYHECFNEQGGRFQWAYRQWHDFYGPIIRIAPNEIHIRDSDFYDKLYSHKPQDKTHRLHNRFDSKTSIFDTTHHQLHARRRAVLEGFFSRKRISERAPDMQVHLDRLCQVIRDQYLGTGAVVSTEDMWSCWTSDIIAAYSFADDDNMIGLPGFKSPLRDSLNELLEPMHWIAQFPILKRILFSLPQWFVLVINPTIRPVIAMKNGILRRIQDVRNSVRQSPDGDHANTIFGAIITSDLPPSEISNERLKDEGIGLLGAGTETTMRTLSLALYYLCEQPAAKGKLLAELKEAIPNPDVIPHWDVLAKLPYLAGCLNEAMRLSYGASQRLIRVFDQPVTYGQYVIPAGIEVGMDIYDVCHDESKFPQSHEFRPERWLEDEQLSRYLVVFGRGPRSCIGRHLAHAESCLGLATFVRRFEYELYRTTRVNVAFERDRLAPRPFKGTPGIRMRVTGAHA</sequence>
<evidence type="ECO:0000256" key="2">
    <source>
        <dbReference type="ARBA" id="ARBA00022723"/>
    </source>
</evidence>
<evidence type="ECO:0000256" key="4">
    <source>
        <dbReference type="PIRSR" id="PIRSR602401-1"/>
    </source>
</evidence>
<dbReference type="OrthoDB" id="3945418at2759"/>
<dbReference type="Proteomes" id="UP000033647">
    <property type="component" value="Unassembled WGS sequence"/>
</dbReference>
<keyword evidence="2 4" id="KW-0479">Metal-binding</keyword>
<dbReference type="InterPro" id="IPR050121">
    <property type="entry name" value="Cytochrome_P450_monoxygenase"/>
</dbReference>
<dbReference type="GO" id="GO:0004497">
    <property type="term" value="F:monooxygenase activity"/>
    <property type="evidence" value="ECO:0007669"/>
    <property type="project" value="UniProtKB-KW"/>
</dbReference>
<dbReference type="EMBL" id="LAFY01004161">
    <property type="protein sequence ID" value="KJX94314.1"/>
    <property type="molecule type" value="Genomic_DNA"/>
</dbReference>
<dbReference type="Pfam" id="PF00067">
    <property type="entry name" value="p450"/>
    <property type="match status" value="1"/>
</dbReference>
<feature type="transmembrane region" description="Helical" evidence="6">
    <location>
        <begin position="15"/>
        <end position="38"/>
    </location>
</feature>
<dbReference type="PANTHER" id="PTHR24305:SF231">
    <property type="entry name" value="P450, PUTATIVE (EUROFUNG)-RELATED"/>
    <property type="match status" value="1"/>
</dbReference>
<accession>A0A0F4GAE0</accession>
<dbReference type="STRING" id="1047168.A0A0F4GAE0"/>
<proteinExistence type="inferred from homology"/>
<dbReference type="SUPFAM" id="SSF48264">
    <property type="entry name" value="Cytochrome P450"/>
    <property type="match status" value="1"/>
</dbReference>
<gene>
    <name evidence="7" type="ORF">TI39_contig4202g00002</name>
</gene>
<dbReference type="InterPro" id="IPR036396">
    <property type="entry name" value="Cyt_P450_sf"/>
</dbReference>
<comment type="cofactor">
    <cofactor evidence="1 4">
        <name>heme</name>
        <dbReference type="ChEBI" id="CHEBI:30413"/>
    </cofactor>
</comment>
<keyword evidence="6" id="KW-0812">Transmembrane</keyword>
<keyword evidence="6" id="KW-0472">Membrane</keyword>
<comment type="caution">
    <text evidence="7">The sequence shown here is derived from an EMBL/GenBank/DDBJ whole genome shotgun (WGS) entry which is preliminary data.</text>
</comment>
<keyword evidence="3 4" id="KW-0408">Iron</keyword>
<keyword evidence="8" id="KW-1185">Reference proteome</keyword>
<dbReference type="Gene3D" id="1.10.630.10">
    <property type="entry name" value="Cytochrome P450"/>
    <property type="match status" value="1"/>
</dbReference>
<evidence type="ECO:0000313" key="7">
    <source>
        <dbReference type="EMBL" id="KJX94314.1"/>
    </source>
</evidence>
<dbReference type="PANTHER" id="PTHR24305">
    <property type="entry name" value="CYTOCHROME P450"/>
    <property type="match status" value="1"/>
</dbReference>
<dbReference type="InterPro" id="IPR017972">
    <property type="entry name" value="Cyt_P450_CS"/>
</dbReference>
<protein>
    <submittedName>
        <fullName evidence="7">Cytochrome p450 like protein</fullName>
    </submittedName>
</protein>
<keyword evidence="4 5" id="KW-0349">Heme</keyword>
<evidence type="ECO:0000256" key="1">
    <source>
        <dbReference type="ARBA" id="ARBA00001971"/>
    </source>
</evidence>
<evidence type="ECO:0000256" key="3">
    <source>
        <dbReference type="ARBA" id="ARBA00023004"/>
    </source>
</evidence>
<name>A0A0F4GAE0_9PEZI</name>
<dbReference type="InterPro" id="IPR002401">
    <property type="entry name" value="Cyt_P450_E_grp-I"/>
</dbReference>
<dbReference type="GO" id="GO:0016705">
    <property type="term" value="F:oxidoreductase activity, acting on paired donors, with incorporation or reduction of molecular oxygen"/>
    <property type="evidence" value="ECO:0007669"/>
    <property type="project" value="InterPro"/>
</dbReference>
<dbReference type="CDD" id="cd11062">
    <property type="entry name" value="CYP58-like"/>
    <property type="match status" value="1"/>
</dbReference>
<keyword evidence="5" id="KW-0560">Oxidoreductase</keyword>
<dbReference type="PROSITE" id="PS00086">
    <property type="entry name" value="CYTOCHROME_P450"/>
    <property type="match status" value="1"/>
</dbReference>